<evidence type="ECO:0000256" key="2">
    <source>
        <dbReference type="ARBA" id="ARBA00022729"/>
    </source>
</evidence>
<dbReference type="FunFam" id="1.25.40.10:FF:000224">
    <property type="entry name" value="DnaJ and TPR domain protein"/>
    <property type="match status" value="1"/>
</dbReference>
<dbReference type="PROSITE" id="PS50293">
    <property type="entry name" value="TPR_REGION"/>
    <property type="match status" value="1"/>
</dbReference>
<dbReference type="InterPro" id="IPR001623">
    <property type="entry name" value="DnaJ_domain"/>
</dbReference>
<dbReference type="SUPFAM" id="SSF48452">
    <property type="entry name" value="TPR-like"/>
    <property type="match status" value="1"/>
</dbReference>
<evidence type="ECO:0000256" key="4">
    <source>
        <dbReference type="ARBA" id="ARBA00022803"/>
    </source>
</evidence>
<dbReference type="Pfam" id="PF13181">
    <property type="entry name" value="TPR_8"/>
    <property type="match status" value="2"/>
</dbReference>
<feature type="repeat" description="TPR" evidence="6">
    <location>
        <begin position="248"/>
        <end position="281"/>
    </location>
</feature>
<feature type="repeat" description="TPR" evidence="6">
    <location>
        <begin position="65"/>
        <end position="98"/>
    </location>
</feature>
<organism evidence="9 10">
    <name type="scientific">Bemisia tabaci</name>
    <name type="common">Sweetpotato whitefly</name>
    <name type="synonym">Aleurodes tabaci</name>
    <dbReference type="NCBI Taxonomy" id="7038"/>
    <lineage>
        <taxon>Eukaryota</taxon>
        <taxon>Metazoa</taxon>
        <taxon>Ecdysozoa</taxon>
        <taxon>Arthropoda</taxon>
        <taxon>Hexapoda</taxon>
        <taxon>Insecta</taxon>
        <taxon>Pterygota</taxon>
        <taxon>Neoptera</taxon>
        <taxon>Paraneoptera</taxon>
        <taxon>Hemiptera</taxon>
        <taxon>Sternorrhyncha</taxon>
        <taxon>Aleyrodoidea</taxon>
        <taxon>Aleyrodidae</taxon>
        <taxon>Aleyrodinae</taxon>
        <taxon>Bemisia</taxon>
    </lineage>
</organism>
<dbReference type="GO" id="GO:0051787">
    <property type="term" value="F:misfolded protein binding"/>
    <property type="evidence" value="ECO:0007669"/>
    <property type="project" value="TreeGrafter"/>
</dbReference>
<sequence length="521" mass="59281">MDCLHSPAVKICSTWIIFAALDTLITGALVSAFPKQYAGYAVILPFIFPVSSDSSHSGKPSSVEVKKHLELGGEFLSKGQLQDALSHYHAAVEGDPENYLTYFKRGTVYFALGKASLAFSDFDKALELKPDFDAAKYQRGVVSMKQADLTQALKDFNDIWQTSSEQSADAKEQLDKVNRLVDIIEFAEHSFNKKDYQTSIQYLTSAIELCPWAPRLRDLRASSYLAINDLTYAINDLRSATKLIPDNTDGYYKLSKLFYEIGKVQDALREIRECLKLDPEHKLCFPHYKVVKKVDKLLAEAQQNLDEQDYESCISNAKKVLKTETKEQQIIFLANEKLCQCYLKSGQVSQSLTACNEALEIEKTASLYCDLAEAHIAADMFAEAIHDYKEALEIESGYQRAEEGIKRAQKLQKQSEKRDYYKILGVSRNANKQEITKAYRKAAQKWHPDNFQGEEKKMAEKKFIDIAAAKEVLTDPEKRQKFDQGEDPLDPEGQGQQQGFNPFQQFHQFHGSPFQFKFHFH</sequence>
<dbReference type="PRINTS" id="PR00625">
    <property type="entry name" value="JDOMAIN"/>
</dbReference>
<dbReference type="PANTHER" id="PTHR44140:SF2">
    <property type="entry name" value="LD25575P"/>
    <property type="match status" value="1"/>
</dbReference>
<keyword evidence="3" id="KW-0677">Repeat</keyword>
<evidence type="ECO:0000259" key="8">
    <source>
        <dbReference type="PROSITE" id="PS50076"/>
    </source>
</evidence>
<proteinExistence type="predicted"/>
<keyword evidence="5" id="KW-0256">Endoplasmic reticulum</keyword>
<evidence type="ECO:0000256" key="6">
    <source>
        <dbReference type="PROSITE-ProRule" id="PRU00339"/>
    </source>
</evidence>
<evidence type="ECO:0000256" key="5">
    <source>
        <dbReference type="ARBA" id="ARBA00022824"/>
    </source>
</evidence>
<dbReference type="SMART" id="SM00271">
    <property type="entry name" value="DnaJ"/>
    <property type="match status" value="1"/>
</dbReference>
<dbReference type="AlphaFoldDB" id="A0A9P0A854"/>
<accession>A0A9P0A854</accession>
<feature type="compositionally biased region" description="Basic and acidic residues" evidence="7">
    <location>
        <begin position="475"/>
        <end position="484"/>
    </location>
</feature>
<reference evidence="9" key="1">
    <citation type="submission" date="2021-12" db="EMBL/GenBank/DDBJ databases">
        <authorList>
            <person name="King R."/>
        </authorList>
    </citation>
    <scope>NUCLEOTIDE SEQUENCE</scope>
</reference>
<dbReference type="FunFam" id="1.10.287.110:FF:000015">
    <property type="entry name" value="dnaJ homolog subfamily C member 3"/>
    <property type="match status" value="1"/>
</dbReference>
<dbReference type="SUPFAM" id="SSF46565">
    <property type="entry name" value="Chaperone J-domain"/>
    <property type="match status" value="1"/>
</dbReference>
<evidence type="ECO:0000313" key="9">
    <source>
        <dbReference type="EMBL" id="CAH0386191.1"/>
    </source>
</evidence>
<gene>
    <name evidence="9" type="ORF">BEMITA_LOCUS5341</name>
</gene>
<dbReference type="GO" id="GO:0005788">
    <property type="term" value="C:endoplasmic reticulum lumen"/>
    <property type="evidence" value="ECO:0007669"/>
    <property type="project" value="UniProtKB-SubCell"/>
</dbReference>
<dbReference type="CDD" id="cd06257">
    <property type="entry name" value="DnaJ"/>
    <property type="match status" value="1"/>
</dbReference>
<evidence type="ECO:0000256" key="1">
    <source>
        <dbReference type="ARBA" id="ARBA00004319"/>
    </source>
</evidence>
<feature type="repeat" description="TPR" evidence="6">
    <location>
        <begin position="99"/>
        <end position="132"/>
    </location>
</feature>
<evidence type="ECO:0000256" key="7">
    <source>
        <dbReference type="SAM" id="MobiDB-lite"/>
    </source>
</evidence>
<dbReference type="SMART" id="SM00028">
    <property type="entry name" value="TPR"/>
    <property type="match status" value="5"/>
</dbReference>
<dbReference type="InterPro" id="IPR019734">
    <property type="entry name" value="TPR_rpt"/>
</dbReference>
<dbReference type="Pfam" id="PF00226">
    <property type="entry name" value="DnaJ"/>
    <property type="match status" value="1"/>
</dbReference>
<name>A0A9P0A854_BEMTA</name>
<protein>
    <recommendedName>
        <fullName evidence="8">J domain-containing protein</fullName>
    </recommendedName>
</protein>
<dbReference type="GO" id="GO:0034975">
    <property type="term" value="P:protein folding in endoplasmic reticulum"/>
    <property type="evidence" value="ECO:0007669"/>
    <property type="project" value="TreeGrafter"/>
</dbReference>
<keyword evidence="4 6" id="KW-0802">TPR repeat</keyword>
<dbReference type="InterPro" id="IPR011990">
    <property type="entry name" value="TPR-like_helical_dom_sf"/>
</dbReference>
<keyword evidence="10" id="KW-1185">Reference proteome</keyword>
<dbReference type="InterPro" id="IPR036869">
    <property type="entry name" value="J_dom_sf"/>
</dbReference>
<dbReference type="KEGG" id="btab:109044274"/>
<evidence type="ECO:0000256" key="3">
    <source>
        <dbReference type="ARBA" id="ARBA00022737"/>
    </source>
</evidence>
<dbReference type="InterPro" id="IPR051727">
    <property type="entry name" value="DnaJ_C3_Co-chaperones"/>
</dbReference>
<dbReference type="PROSITE" id="PS50005">
    <property type="entry name" value="TPR"/>
    <property type="match status" value="4"/>
</dbReference>
<comment type="subcellular location">
    <subcellularLocation>
        <location evidence="1">Endoplasmic reticulum lumen</location>
    </subcellularLocation>
</comment>
<evidence type="ECO:0000313" key="10">
    <source>
        <dbReference type="Proteomes" id="UP001152759"/>
    </source>
</evidence>
<dbReference type="PROSITE" id="PS50076">
    <property type="entry name" value="DNAJ_2"/>
    <property type="match status" value="1"/>
</dbReference>
<dbReference type="Gene3D" id="1.10.287.110">
    <property type="entry name" value="DnaJ domain"/>
    <property type="match status" value="1"/>
</dbReference>
<dbReference type="EMBL" id="OU963864">
    <property type="protein sequence ID" value="CAH0386191.1"/>
    <property type="molecule type" value="Genomic_DNA"/>
</dbReference>
<feature type="repeat" description="TPR" evidence="6">
    <location>
        <begin position="365"/>
        <end position="398"/>
    </location>
</feature>
<dbReference type="Proteomes" id="UP001152759">
    <property type="component" value="Chromosome 3"/>
</dbReference>
<feature type="region of interest" description="Disordered" evidence="7">
    <location>
        <begin position="475"/>
        <end position="500"/>
    </location>
</feature>
<dbReference type="GO" id="GO:0051087">
    <property type="term" value="F:protein-folding chaperone binding"/>
    <property type="evidence" value="ECO:0007669"/>
    <property type="project" value="TreeGrafter"/>
</dbReference>
<dbReference type="PANTHER" id="PTHR44140">
    <property type="entry name" value="LD25575P"/>
    <property type="match status" value="1"/>
</dbReference>
<dbReference type="Gene3D" id="1.25.40.10">
    <property type="entry name" value="Tetratricopeptide repeat domain"/>
    <property type="match status" value="1"/>
</dbReference>
<keyword evidence="2" id="KW-0732">Signal</keyword>
<feature type="domain" description="J" evidence="8">
    <location>
        <begin position="419"/>
        <end position="486"/>
    </location>
</feature>
<dbReference type="Pfam" id="PF13414">
    <property type="entry name" value="TPR_11"/>
    <property type="match status" value="1"/>
</dbReference>